<dbReference type="Proteomes" id="UP000008909">
    <property type="component" value="Unassembled WGS sequence"/>
</dbReference>
<dbReference type="AlphaFoldDB" id="G7Y6H9"/>
<accession>G7Y6H9</accession>
<protein>
    <submittedName>
        <fullName evidence="1">Uncharacterized protein</fullName>
    </submittedName>
</protein>
<evidence type="ECO:0000313" key="2">
    <source>
        <dbReference type="Proteomes" id="UP000008909"/>
    </source>
</evidence>
<evidence type="ECO:0000313" key="1">
    <source>
        <dbReference type="EMBL" id="GAA48564.1"/>
    </source>
</evidence>
<proteinExistence type="predicted"/>
<name>G7Y6H9_CLOSI</name>
<sequence length="284" mass="32316">MNTCKTPDYKKAQYVSVLVVTDELLFGSVPYQITSENLENYRVKKVRPEFVCPKCGIFSVQPVIKQAYDFSGTAALTRDLGGPKTLCDVWCLCSPIWLKQLRSASPFSSTEFFVESSEFDQSCCQSNRRITVILTTHFGFGTQTENNRPCYDAAILGLTWKSAPISIQFFFGTPMEHNCKCCDMRQSDAKTTLRQHEQHKKQYGDRHTTLTGIYKSDAYRNKTFLECVKLLVRIGIAMLCTNYMQVYFIAHPRYSSYGGGSFLLDIENLITRVNGHKTQTADQQ</sequence>
<organism evidence="1 2">
    <name type="scientific">Clonorchis sinensis</name>
    <name type="common">Chinese liver fluke</name>
    <dbReference type="NCBI Taxonomy" id="79923"/>
    <lineage>
        <taxon>Eukaryota</taxon>
        <taxon>Metazoa</taxon>
        <taxon>Spiralia</taxon>
        <taxon>Lophotrochozoa</taxon>
        <taxon>Platyhelminthes</taxon>
        <taxon>Trematoda</taxon>
        <taxon>Digenea</taxon>
        <taxon>Opisthorchiida</taxon>
        <taxon>Opisthorchiata</taxon>
        <taxon>Opisthorchiidae</taxon>
        <taxon>Clonorchis</taxon>
    </lineage>
</organism>
<reference key="2">
    <citation type="submission" date="2011-10" db="EMBL/GenBank/DDBJ databases">
        <title>The genome and transcriptome sequence of Clonorchis sinensis provide insights into the carcinogenic liver fluke.</title>
        <authorList>
            <person name="Wang X."/>
            <person name="Huang Y."/>
            <person name="Chen W."/>
            <person name="Liu H."/>
            <person name="Guo L."/>
            <person name="Chen Y."/>
            <person name="Luo F."/>
            <person name="Zhou W."/>
            <person name="Sun J."/>
            <person name="Mao Q."/>
            <person name="Liang P."/>
            <person name="Zhou C."/>
            <person name="Tian Y."/>
            <person name="Men J."/>
            <person name="Lv X."/>
            <person name="Huang L."/>
            <person name="Zhou J."/>
            <person name="Hu Y."/>
            <person name="Li R."/>
            <person name="Zhang F."/>
            <person name="Lei H."/>
            <person name="Li X."/>
            <person name="Hu X."/>
            <person name="Liang C."/>
            <person name="Xu J."/>
            <person name="Wu Z."/>
            <person name="Yu X."/>
        </authorList>
    </citation>
    <scope>NUCLEOTIDE SEQUENCE</scope>
    <source>
        <strain>Henan</strain>
    </source>
</reference>
<gene>
    <name evidence="1" type="ORF">CLF_101759</name>
</gene>
<keyword evidence="2" id="KW-1185">Reference proteome</keyword>
<feature type="non-terminal residue" evidence="1">
    <location>
        <position position="284"/>
    </location>
</feature>
<dbReference type="EMBL" id="DF142896">
    <property type="protein sequence ID" value="GAA48564.1"/>
    <property type="molecule type" value="Genomic_DNA"/>
</dbReference>
<reference evidence="1" key="1">
    <citation type="journal article" date="2011" name="Genome Biol.">
        <title>The draft genome of the carcinogenic human liver fluke Clonorchis sinensis.</title>
        <authorList>
            <person name="Wang X."/>
            <person name="Chen W."/>
            <person name="Huang Y."/>
            <person name="Sun J."/>
            <person name="Men J."/>
            <person name="Liu H."/>
            <person name="Luo F."/>
            <person name="Guo L."/>
            <person name="Lv X."/>
            <person name="Deng C."/>
            <person name="Zhou C."/>
            <person name="Fan Y."/>
            <person name="Li X."/>
            <person name="Huang L."/>
            <person name="Hu Y."/>
            <person name="Liang C."/>
            <person name="Hu X."/>
            <person name="Xu J."/>
            <person name="Yu X."/>
        </authorList>
    </citation>
    <scope>NUCLEOTIDE SEQUENCE [LARGE SCALE GENOMIC DNA]</scope>
    <source>
        <strain evidence="1">Henan</strain>
    </source>
</reference>